<dbReference type="PANTHER" id="PTHR36234">
    <property type="entry name" value="LYSYL ENDOPEPTIDASE"/>
    <property type="match status" value="1"/>
</dbReference>
<dbReference type="Pfam" id="PF18911">
    <property type="entry name" value="PKD_4"/>
    <property type="match status" value="1"/>
</dbReference>
<dbReference type="EMBL" id="CP115920">
    <property type="protein sequence ID" value="XCD16969.1"/>
    <property type="molecule type" value="Genomic_DNA"/>
</dbReference>
<dbReference type="GO" id="GO:0004553">
    <property type="term" value="F:hydrolase activity, hydrolyzing O-glycosyl compounds"/>
    <property type="evidence" value="ECO:0007669"/>
    <property type="project" value="InterPro"/>
</dbReference>
<dbReference type="InterPro" id="IPR003610">
    <property type="entry name" value="CBM5/12"/>
</dbReference>
<feature type="chain" id="PRO_5043493383" evidence="2">
    <location>
        <begin position="32"/>
        <end position="552"/>
    </location>
</feature>
<name>A0AAU8BJZ3_9VIBR</name>
<protein>
    <submittedName>
        <fullName evidence="4">PKD domain-containing protein</fullName>
    </submittedName>
</protein>
<feature type="signal peptide" evidence="2">
    <location>
        <begin position="1"/>
        <end position="31"/>
    </location>
</feature>
<feature type="domain" description="PKD" evidence="3">
    <location>
        <begin position="410"/>
        <end position="498"/>
    </location>
</feature>
<dbReference type="InterPro" id="IPR035986">
    <property type="entry name" value="PKD_dom_sf"/>
</dbReference>
<dbReference type="KEGG" id="vck:PG915_05395"/>
<keyword evidence="1" id="KW-0378">Hydrolase</keyword>
<sequence length="552" mass="58226">MDRPLSGSRLTIWQGLSLALAVSSLSFSSHALVNGQTELPSVSSISTTNHTLSVSSEQTESALVTSEVFGFSEPGASFIKVHFRDVVLAEGAAIEVVSSDGSERYVYSAKHNTPMTIDSSQGDDGVTQFAAMSIAGDAVEVALIGEGSAVVDYIQVGLPQGQLEQVINASPSGEESICGSDNKQAVACFDDKYGKEVEHSKPVARILIGGRSLCTAWRVGPNNHMMTNNHCIESASEAANTEVWFNYQLSQCGGSRGTVVKVQADKLLETGYDLDFSLFTVKNFSTIQSFGYLGLDPRIPSLLETIYIPQHPGGRLKELGVETDSGARCVVDRPVTNGRGSNTDSGYLCDTEGGSSGSPVLAASSHRVVALHHLGGCYNKGAHISKIWPLVSSHFPAGVPTSNVGSPSGGNQAPIAQMDVNCTALSCQFNANQSSDSDGNIANYSWRFGDGASSQGVSVSHSYVSSGQYTVALTVTDNQGLSDSTTQVVSVQDSSNGTCGALTSWSASQTYLGGDNVQHQGSKYQAKWWTRGDNPADISAQWDVWTLVGACQ</sequence>
<dbReference type="PROSITE" id="PS50093">
    <property type="entry name" value="PKD"/>
    <property type="match status" value="1"/>
</dbReference>
<keyword evidence="2" id="KW-0732">Signal</keyword>
<evidence type="ECO:0000313" key="4">
    <source>
        <dbReference type="EMBL" id="XCD16969.1"/>
    </source>
</evidence>
<dbReference type="InterPro" id="IPR036573">
    <property type="entry name" value="CBM_sf_5/12"/>
</dbReference>
<evidence type="ECO:0000256" key="2">
    <source>
        <dbReference type="SAM" id="SignalP"/>
    </source>
</evidence>
<gene>
    <name evidence="4" type="ORF">PG915_05395</name>
</gene>
<dbReference type="PANTHER" id="PTHR36234:SF5">
    <property type="entry name" value="LYSYL ENDOPEPTIDASE"/>
    <property type="match status" value="1"/>
</dbReference>
<dbReference type="InterPro" id="IPR009003">
    <property type="entry name" value="Peptidase_S1_PA"/>
</dbReference>
<dbReference type="RefSeq" id="WP_353498193.1">
    <property type="nucleotide sequence ID" value="NZ_CP115920.1"/>
</dbReference>
<dbReference type="Gene3D" id="2.40.10.10">
    <property type="entry name" value="Trypsin-like serine proteases"/>
    <property type="match status" value="2"/>
</dbReference>
<evidence type="ECO:0000256" key="1">
    <source>
        <dbReference type="ARBA" id="ARBA00022801"/>
    </source>
</evidence>
<dbReference type="SUPFAM" id="SSF50494">
    <property type="entry name" value="Trypsin-like serine proteases"/>
    <property type="match status" value="1"/>
</dbReference>
<evidence type="ECO:0000259" key="3">
    <source>
        <dbReference type="PROSITE" id="PS50093"/>
    </source>
</evidence>
<dbReference type="SUPFAM" id="SSF51055">
    <property type="entry name" value="Carbohydrate binding domain"/>
    <property type="match status" value="1"/>
</dbReference>
<dbReference type="Gene3D" id="2.10.10.20">
    <property type="entry name" value="Carbohydrate-binding module superfamily 5/12"/>
    <property type="match status" value="1"/>
</dbReference>
<dbReference type="GO" id="GO:0030246">
    <property type="term" value="F:carbohydrate binding"/>
    <property type="evidence" value="ECO:0007669"/>
    <property type="project" value="InterPro"/>
</dbReference>
<dbReference type="SMART" id="SM00089">
    <property type="entry name" value="PKD"/>
    <property type="match status" value="1"/>
</dbReference>
<dbReference type="CDD" id="cd00146">
    <property type="entry name" value="PKD"/>
    <property type="match status" value="1"/>
</dbReference>
<accession>A0AAU8BJZ3</accession>
<dbReference type="Pfam" id="PF02839">
    <property type="entry name" value="CBM_5_12"/>
    <property type="match status" value="1"/>
</dbReference>
<dbReference type="SUPFAM" id="SSF49299">
    <property type="entry name" value="PKD domain"/>
    <property type="match status" value="1"/>
</dbReference>
<proteinExistence type="predicted"/>
<dbReference type="AlphaFoldDB" id="A0AAU8BJZ3"/>
<organism evidence="4">
    <name type="scientific">Vibrio chaetopteri</name>
    <dbReference type="NCBI Taxonomy" id="3016528"/>
    <lineage>
        <taxon>Bacteria</taxon>
        <taxon>Pseudomonadati</taxon>
        <taxon>Pseudomonadota</taxon>
        <taxon>Gammaproteobacteria</taxon>
        <taxon>Vibrionales</taxon>
        <taxon>Vibrionaceae</taxon>
        <taxon>Vibrio</taxon>
    </lineage>
</organism>
<dbReference type="Pfam" id="PF13365">
    <property type="entry name" value="Trypsin_2"/>
    <property type="match status" value="1"/>
</dbReference>
<dbReference type="SMART" id="SM00495">
    <property type="entry name" value="ChtBD3"/>
    <property type="match status" value="1"/>
</dbReference>
<dbReference type="GO" id="GO:0005576">
    <property type="term" value="C:extracellular region"/>
    <property type="evidence" value="ECO:0007669"/>
    <property type="project" value="InterPro"/>
</dbReference>
<dbReference type="InterPro" id="IPR043504">
    <property type="entry name" value="Peptidase_S1_PA_chymotrypsin"/>
</dbReference>
<dbReference type="CDD" id="cd12215">
    <property type="entry name" value="ChiC_BD"/>
    <property type="match status" value="1"/>
</dbReference>
<dbReference type="GO" id="GO:0005975">
    <property type="term" value="P:carbohydrate metabolic process"/>
    <property type="evidence" value="ECO:0007669"/>
    <property type="project" value="InterPro"/>
</dbReference>
<dbReference type="InterPro" id="IPR013783">
    <property type="entry name" value="Ig-like_fold"/>
</dbReference>
<dbReference type="InterPro" id="IPR000601">
    <property type="entry name" value="PKD_dom"/>
</dbReference>
<reference evidence="4" key="1">
    <citation type="submission" date="2023-01" db="EMBL/GenBank/DDBJ databases">
        <title>Vibrio sp. CB1-14 genome sequencing.</title>
        <authorList>
            <person name="Otstavnykh N."/>
            <person name="Isaeva M."/>
            <person name="Meleshko D."/>
        </authorList>
    </citation>
    <scope>NUCLEOTIDE SEQUENCE</scope>
    <source>
        <strain evidence="4">CB1-14</strain>
    </source>
</reference>
<dbReference type="Gene3D" id="2.60.40.10">
    <property type="entry name" value="Immunoglobulins"/>
    <property type="match status" value="1"/>
</dbReference>
<dbReference type="InterPro" id="IPR022409">
    <property type="entry name" value="PKD/Chitinase_dom"/>
</dbReference>